<evidence type="ECO:0000256" key="3">
    <source>
        <dbReference type="ARBA" id="ARBA00008519"/>
    </source>
</evidence>
<evidence type="ECO:0000256" key="8">
    <source>
        <dbReference type="ARBA" id="ARBA00022898"/>
    </source>
</evidence>
<gene>
    <name evidence="10" type="ORF">A3B04_01270</name>
</gene>
<evidence type="ECO:0000313" key="11">
    <source>
        <dbReference type="Proteomes" id="UP000177126"/>
    </source>
</evidence>
<evidence type="ECO:0000256" key="4">
    <source>
        <dbReference type="ARBA" id="ARBA00011738"/>
    </source>
</evidence>
<dbReference type="PANTHER" id="PTHR10314">
    <property type="entry name" value="CYSTATHIONINE BETA-SYNTHASE"/>
    <property type="match status" value="1"/>
</dbReference>
<dbReference type="Proteomes" id="UP000177126">
    <property type="component" value="Unassembled WGS sequence"/>
</dbReference>
<dbReference type="InterPro" id="IPR050214">
    <property type="entry name" value="Cys_Synth/Cystath_Beta-Synth"/>
</dbReference>
<dbReference type="GO" id="GO:0016765">
    <property type="term" value="F:transferase activity, transferring alkyl or aryl (other than methyl) groups"/>
    <property type="evidence" value="ECO:0007669"/>
    <property type="project" value="UniProtKB-ARBA"/>
</dbReference>
<dbReference type="Gene3D" id="3.40.50.1100">
    <property type="match status" value="2"/>
</dbReference>
<evidence type="ECO:0000256" key="1">
    <source>
        <dbReference type="ARBA" id="ARBA00001933"/>
    </source>
</evidence>
<keyword evidence="7" id="KW-0808">Transferase</keyword>
<proteinExistence type="inferred from homology"/>
<dbReference type="InterPro" id="IPR023927">
    <property type="entry name" value="SbnA"/>
</dbReference>
<dbReference type="NCBIfam" id="TIGR03945">
    <property type="entry name" value="PLP_SbnA_fam"/>
    <property type="match status" value="1"/>
</dbReference>
<sequence>MIYKSILEKLGKTPMVQIESKDLKNINLYAKFECYNPTGSVKDRAAFYIIKKALKLKKINKDTTLIESSSGNFGISLSSYCKKNGLKFYCVVDSHICPINEYLIETLSTKMIKVTEPDENGGYLLNRIKKVKELQEEIPNSYWVNQYGNPYNAEAYRETLGKEICKELKNIDYVFLGVSSGGTITGVSQKVKEVFPKAKIVAVDIVGSVIFGGKPEKRYIPGIGSSIIPSILKDARIDEVFTVDEASTTKMCHELLKEYNLFVGGSSGSVFSAVKKYFSGKKLKKKPNVVVIFADRGDRYINTIYNKSWCNNFYHNNSEMKKL</sequence>
<reference evidence="10 11" key="1">
    <citation type="journal article" date="2016" name="Nat. Commun.">
        <title>Thousands of microbial genomes shed light on interconnected biogeochemical processes in an aquifer system.</title>
        <authorList>
            <person name="Anantharaman K."/>
            <person name="Brown C.T."/>
            <person name="Hug L.A."/>
            <person name="Sharon I."/>
            <person name="Castelle C.J."/>
            <person name="Probst A.J."/>
            <person name="Thomas B.C."/>
            <person name="Singh A."/>
            <person name="Wilkins M.J."/>
            <person name="Karaoz U."/>
            <person name="Brodie E.L."/>
            <person name="Williams K.H."/>
            <person name="Hubbard S.S."/>
            <person name="Banfield J.F."/>
        </authorList>
    </citation>
    <scope>NUCLEOTIDE SEQUENCE [LARGE SCALE GENOMIC DNA]</scope>
</reference>
<comment type="cofactor">
    <cofactor evidence="1">
        <name>pyridoxal 5'-phosphate</name>
        <dbReference type="ChEBI" id="CHEBI:597326"/>
    </cofactor>
</comment>
<comment type="pathway">
    <text evidence="2">Siderophore biosynthesis.</text>
</comment>
<dbReference type="SUPFAM" id="SSF53686">
    <property type="entry name" value="Tryptophan synthase beta subunit-like PLP-dependent enzymes"/>
    <property type="match status" value="1"/>
</dbReference>
<dbReference type="GO" id="GO:0006535">
    <property type="term" value="P:cysteine biosynthetic process from serine"/>
    <property type="evidence" value="ECO:0007669"/>
    <property type="project" value="InterPro"/>
</dbReference>
<dbReference type="InterPro" id="IPR036052">
    <property type="entry name" value="TrpB-like_PALP_sf"/>
</dbReference>
<comment type="similarity">
    <text evidence="3">Belongs to the cysteine synthase/cystathionine beta-synthase family. SbnA subfamily.</text>
</comment>
<evidence type="ECO:0000256" key="7">
    <source>
        <dbReference type="ARBA" id="ARBA00022679"/>
    </source>
</evidence>
<dbReference type="PROSITE" id="PS00901">
    <property type="entry name" value="CYS_SYNTHASE"/>
    <property type="match status" value="1"/>
</dbReference>
<protein>
    <recommendedName>
        <fullName evidence="6">N-(2-amino-2-carboxyethyl)-L-glutamate synthase</fullName>
        <ecNumber evidence="5">2.5.1.140</ecNumber>
    </recommendedName>
</protein>
<feature type="domain" description="Tryptophan synthase beta chain-like PALP" evidence="9">
    <location>
        <begin position="8"/>
        <end position="295"/>
    </location>
</feature>
<keyword evidence="8" id="KW-0663">Pyridoxal phosphate</keyword>
<dbReference type="CDD" id="cd01561">
    <property type="entry name" value="CBS_like"/>
    <property type="match status" value="1"/>
</dbReference>
<dbReference type="InterPro" id="IPR001216">
    <property type="entry name" value="P-phosphate_BS"/>
</dbReference>
<evidence type="ECO:0000256" key="5">
    <source>
        <dbReference type="ARBA" id="ARBA00012331"/>
    </source>
</evidence>
<dbReference type="EMBL" id="MHNF01000011">
    <property type="protein sequence ID" value="OGZ41566.1"/>
    <property type="molecule type" value="Genomic_DNA"/>
</dbReference>
<comment type="caution">
    <text evidence="10">The sequence shown here is derived from an EMBL/GenBank/DDBJ whole genome shotgun (WGS) entry which is preliminary data.</text>
</comment>
<accession>A0A1G2FTZ6</accession>
<evidence type="ECO:0000259" key="9">
    <source>
        <dbReference type="Pfam" id="PF00291"/>
    </source>
</evidence>
<dbReference type="Pfam" id="PF00291">
    <property type="entry name" value="PALP"/>
    <property type="match status" value="1"/>
</dbReference>
<comment type="subunit">
    <text evidence="4">Homodimer.</text>
</comment>
<dbReference type="InterPro" id="IPR001926">
    <property type="entry name" value="TrpB-like_PALP"/>
</dbReference>
<evidence type="ECO:0000313" key="10">
    <source>
        <dbReference type="EMBL" id="OGZ41566.1"/>
    </source>
</evidence>
<organism evidence="10 11">
    <name type="scientific">Candidatus Portnoybacteria bacterium RIFCSPLOWO2_02_FULL_39_11</name>
    <dbReference type="NCBI Taxonomy" id="1802001"/>
    <lineage>
        <taxon>Bacteria</taxon>
        <taxon>Candidatus Portnoyibacteriota</taxon>
    </lineage>
</organism>
<evidence type="ECO:0000256" key="2">
    <source>
        <dbReference type="ARBA" id="ARBA00004924"/>
    </source>
</evidence>
<evidence type="ECO:0000256" key="6">
    <source>
        <dbReference type="ARBA" id="ARBA00016985"/>
    </source>
</evidence>
<dbReference type="EC" id="2.5.1.140" evidence="5"/>
<dbReference type="AlphaFoldDB" id="A0A1G2FTZ6"/>
<name>A0A1G2FTZ6_9BACT</name>